<evidence type="ECO:0000313" key="12">
    <source>
        <dbReference type="Proteomes" id="UP001430953"/>
    </source>
</evidence>
<keyword evidence="3" id="KW-0963">Cytoplasm</keyword>
<dbReference type="CDD" id="cd02845">
    <property type="entry name" value="PAZ_piwi_like"/>
    <property type="match status" value="1"/>
</dbReference>
<dbReference type="GO" id="GO:0030154">
    <property type="term" value="P:cell differentiation"/>
    <property type="evidence" value="ECO:0007669"/>
    <property type="project" value="UniProtKB-KW"/>
</dbReference>
<dbReference type="InterPro" id="IPR003165">
    <property type="entry name" value="Piwi"/>
</dbReference>
<evidence type="ECO:0000259" key="9">
    <source>
        <dbReference type="PROSITE" id="PS50821"/>
    </source>
</evidence>
<keyword evidence="4" id="KW-0221">Differentiation</keyword>
<evidence type="ECO:0000256" key="4">
    <source>
        <dbReference type="ARBA" id="ARBA00022782"/>
    </source>
</evidence>
<dbReference type="Pfam" id="PF23278">
    <property type="entry name" value="Piwi_N"/>
    <property type="match status" value="1"/>
</dbReference>
<keyword evidence="2" id="KW-0217">Developmental protein</keyword>
<feature type="domain" description="PAZ" evidence="9">
    <location>
        <begin position="301"/>
        <end position="412"/>
    </location>
</feature>
<evidence type="ECO:0000256" key="2">
    <source>
        <dbReference type="ARBA" id="ARBA00022473"/>
    </source>
</evidence>
<dbReference type="AlphaFoldDB" id="A0AAW2GLI5"/>
<dbReference type="GO" id="GO:0140965">
    <property type="term" value="P:secondary piRNA processing"/>
    <property type="evidence" value="ECO:0007669"/>
    <property type="project" value="UniProtKB-ARBA"/>
</dbReference>
<sequence>MDGKGRGSLLDLMKKKAEQDRAQASRSEGYSSQSTTSSSSSGAGRGRAQLVTLFKSKSGSDSESKDSSLTAGHGRGSIGGVLKKIGKPSTSQQKTDDAAGVLGRLADISVYDNPPASDLQTTEEVISRQGKSGTRIEAYCNYVDLELEPGKGLFQYEVKFSPDIDSTGLRRKLLNQHSAVLGRTKTFDGMLLYLPIKLPEDVTRYNSTHPMDSSTVVLTVIFKKKQSMSENVQFFNILFNRIMRALSLVRIGRQNFNPQCAHPLERHRLEVWPGYVTAVNEYEGGLKLCLDARHRVMRTETIRDVIREIYQRSQYDYKDNVMKAIIGSSVLTRYNNRTYRIDDIAWDKTPMYEFSKDDKNMTLIEYYESNWNIEIEDKQQPLLVHRGTFRTPTGEKEERIILLVPELSYASGLTDDIRNNYNTMRDLNAVTKMSPNQRRDFMKRFIEEVEKNEVTRAILAEWGLRLSKELVQFPARCLDPETIIFGNNRTYRSFEKPVDWGGFAVRNPVLRTPNLERWHILYCPKDETCVRDFLETLKKISKDICMQIHKPQQICLPNDKTETYLKQIRTSISNDVEMIVIVFPTNRTDRYSAVKKLCCVQSAVASQVIIAKTISKPPKLKSVTEKIALQINCKLGGALWTLTMPLRNCMVCGIDVYHVGTGAGPKKSVAGFVASLDNQLSKWHSRICMQASKQELVDMLQVCLISAVNAYQKHNNCTPDRIIIFRDGVGDGDLDYVENYEVKQLLATFSRIAPNYKPQLSVIIVQKRINTRIFIKGRGRDDLANPPPGTVIDSCVTRRNYYDFFLVSQNVREGTVTPTHYVVIHDSSNMETDHMQRLTYKLCHLYYNWPGTIRVPAPCQYAHKLVYLVGQNLLAEPHQTFSNTLFYL</sequence>
<evidence type="ECO:0000256" key="6">
    <source>
        <dbReference type="ARBA" id="ARBA00023158"/>
    </source>
</evidence>
<evidence type="ECO:0000256" key="7">
    <source>
        <dbReference type="ARBA" id="ARBA00038291"/>
    </source>
</evidence>
<accession>A0AAW2GLI5</accession>
<dbReference type="GO" id="GO:0003723">
    <property type="term" value="F:RNA binding"/>
    <property type="evidence" value="ECO:0007669"/>
    <property type="project" value="UniProtKB-KW"/>
</dbReference>
<dbReference type="Gene3D" id="3.30.420.10">
    <property type="entry name" value="Ribonuclease H-like superfamily/Ribonuclease H"/>
    <property type="match status" value="1"/>
</dbReference>
<name>A0AAW2GLI5_9HYME</name>
<dbReference type="SMART" id="SM00950">
    <property type="entry name" value="Piwi"/>
    <property type="match status" value="1"/>
</dbReference>
<reference evidence="11 12" key="1">
    <citation type="submission" date="2023-03" db="EMBL/GenBank/DDBJ databases">
        <title>High recombination rates correlate with genetic variation in Cardiocondyla obscurior ants.</title>
        <authorList>
            <person name="Errbii M."/>
        </authorList>
    </citation>
    <scope>NUCLEOTIDE SEQUENCE [LARGE SCALE GENOMIC DNA]</scope>
    <source>
        <strain evidence="11">Alpha-2009</strain>
        <tissue evidence="11">Whole body</tissue>
    </source>
</reference>
<dbReference type="InterPro" id="IPR036397">
    <property type="entry name" value="RNaseH_sf"/>
</dbReference>
<dbReference type="EMBL" id="JADYXP020000004">
    <property type="protein sequence ID" value="KAL0126991.1"/>
    <property type="molecule type" value="Genomic_DNA"/>
</dbReference>
<comment type="similarity">
    <text evidence="7">Belongs to the argonaute family. Piwi subfamily.</text>
</comment>
<dbReference type="InterPro" id="IPR003100">
    <property type="entry name" value="PAZ_dom"/>
</dbReference>
<feature type="compositionally biased region" description="Basic and acidic residues" evidence="8">
    <location>
        <begin position="12"/>
        <end position="23"/>
    </location>
</feature>
<dbReference type="Pfam" id="PF02170">
    <property type="entry name" value="PAZ"/>
    <property type="match status" value="1"/>
</dbReference>
<organism evidence="11 12">
    <name type="scientific">Cardiocondyla obscurior</name>
    <dbReference type="NCBI Taxonomy" id="286306"/>
    <lineage>
        <taxon>Eukaryota</taxon>
        <taxon>Metazoa</taxon>
        <taxon>Ecdysozoa</taxon>
        <taxon>Arthropoda</taxon>
        <taxon>Hexapoda</taxon>
        <taxon>Insecta</taxon>
        <taxon>Pterygota</taxon>
        <taxon>Neoptera</taxon>
        <taxon>Endopterygota</taxon>
        <taxon>Hymenoptera</taxon>
        <taxon>Apocrita</taxon>
        <taxon>Aculeata</taxon>
        <taxon>Formicoidea</taxon>
        <taxon>Formicidae</taxon>
        <taxon>Myrmicinae</taxon>
        <taxon>Cardiocondyla</taxon>
    </lineage>
</organism>
<dbReference type="Gene3D" id="3.40.50.2300">
    <property type="match status" value="1"/>
</dbReference>
<comment type="caution">
    <text evidence="11">The sequence shown here is derived from an EMBL/GenBank/DDBJ whole genome shotgun (WGS) entry which is preliminary data.</text>
</comment>
<dbReference type="GO" id="GO:0005737">
    <property type="term" value="C:cytoplasm"/>
    <property type="evidence" value="ECO:0007669"/>
    <property type="project" value="UniProtKB-SubCell"/>
</dbReference>
<dbReference type="FunFam" id="3.30.420.10:FF:000014">
    <property type="entry name" value="Piwi-like RNA-mediated gene silencing 1"/>
    <property type="match status" value="1"/>
</dbReference>
<evidence type="ECO:0000259" key="10">
    <source>
        <dbReference type="PROSITE" id="PS50822"/>
    </source>
</evidence>
<evidence type="ECO:0000256" key="1">
    <source>
        <dbReference type="ARBA" id="ARBA00004496"/>
    </source>
</evidence>
<feature type="region of interest" description="Disordered" evidence="8">
    <location>
        <begin position="1"/>
        <end position="98"/>
    </location>
</feature>
<dbReference type="SUPFAM" id="SSF101690">
    <property type="entry name" value="PAZ domain"/>
    <property type="match status" value="1"/>
</dbReference>
<dbReference type="InterPro" id="IPR012337">
    <property type="entry name" value="RNaseH-like_sf"/>
</dbReference>
<dbReference type="Proteomes" id="UP001430953">
    <property type="component" value="Unassembled WGS sequence"/>
</dbReference>
<keyword evidence="12" id="KW-1185">Reference proteome</keyword>
<evidence type="ECO:0000256" key="5">
    <source>
        <dbReference type="ARBA" id="ARBA00022884"/>
    </source>
</evidence>
<evidence type="ECO:0000313" key="11">
    <source>
        <dbReference type="EMBL" id="KAL0126991.1"/>
    </source>
</evidence>
<proteinExistence type="inferred from homology"/>
<protein>
    <submittedName>
        <fullName evidence="11">Uncharacterized protein</fullName>
    </submittedName>
</protein>
<dbReference type="SMART" id="SM00949">
    <property type="entry name" value="PAZ"/>
    <property type="match status" value="1"/>
</dbReference>
<dbReference type="SUPFAM" id="SSF53098">
    <property type="entry name" value="Ribonuclease H-like"/>
    <property type="match status" value="1"/>
</dbReference>
<feature type="domain" description="Piwi" evidence="10">
    <location>
        <begin position="578"/>
        <end position="874"/>
    </location>
</feature>
<keyword evidence="6" id="KW-0943">RNA-mediated gene silencing</keyword>
<evidence type="ECO:0000256" key="8">
    <source>
        <dbReference type="SAM" id="MobiDB-lite"/>
    </source>
</evidence>
<dbReference type="PROSITE" id="PS50821">
    <property type="entry name" value="PAZ"/>
    <property type="match status" value="1"/>
</dbReference>
<dbReference type="PROSITE" id="PS50822">
    <property type="entry name" value="PIWI"/>
    <property type="match status" value="1"/>
</dbReference>
<dbReference type="CDD" id="cd04658">
    <property type="entry name" value="Piwi_piwi-like_Euk"/>
    <property type="match status" value="1"/>
</dbReference>
<dbReference type="PANTHER" id="PTHR22891">
    <property type="entry name" value="EUKARYOTIC TRANSLATION INITIATION FACTOR 2C"/>
    <property type="match status" value="1"/>
</dbReference>
<dbReference type="FunFam" id="2.170.260.10:FF:000003">
    <property type="entry name" value="Piwi-like RNA-mediated gene silencing 2"/>
    <property type="match status" value="1"/>
</dbReference>
<dbReference type="Pfam" id="PF02171">
    <property type="entry name" value="Piwi"/>
    <property type="match status" value="1"/>
</dbReference>
<evidence type="ECO:0000256" key="3">
    <source>
        <dbReference type="ARBA" id="ARBA00022490"/>
    </source>
</evidence>
<dbReference type="Gene3D" id="2.170.260.10">
    <property type="entry name" value="paz domain"/>
    <property type="match status" value="1"/>
</dbReference>
<comment type="subcellular location">
    <subcellularLocation>
        <location evidence="1">Cytoplasm</location>
    </subcellularLocation>
</comment>
<feature type="compositionally biased region" description="Low complexity" evidence="8">
    <location>
        <begin position="25"/>
        <end position="57"/>
    </location>
</feature>
<keyword evidence="5" id="KW-0694">RNA-binding</keyword>
<gene>
    <name evidence="11" type="ORF">PUN28_005374</name>
</gene>
<dbReference type="InterPro" id="IPR036085">
    <property type="entry name" value="PAZ_dom_sf"/>
</dbReference>